<reference evidence="4 5" key="1">
    <citation type="journal article" date="2014" name="Genome Announc.">
        <title>Draft Genome Sequence of Petroleum Oil-Degrading Marine Bacterium Pseudomonas taeanensis Strain MS-3, Isolated from a Crude Oil-Contaminated Seashore.</title>
        <authorList>
            <person name="Lee S.Y."/>
            <person name="Kim S.H."/>
            <person name="Lee D.G."/>
            <person name="Shin S."/>
            <person name="Yun S.H."/>
            <person name="Choi C.W."/>
            <person name="Chung Y.H."/>
            <person name="Choi J.S."/>
            <person name="Kahng H.Y."/>
            <person name="Kim S.I."/>
        </authorList>
    </citation>
    <scope>NUCLEOTIDE SEQUENCE [LARGE SCALE GENOMIC DNA]</scope>
    <source>
        <strain evidence="4 5">MS-3</strain>
    </source>
</reference>
<dbReference type="InterPro" id="IPR018550">
    <property type="entry name" value="Lipid-A_deacylase-rel"/>
</dbReference>
<sequence length="169" mass="18546">MKKLFAVAALAALSMGTAAQAADVTFAIGQSGDSTMVYRVGTQFDFSSRWWQSDVGHLSGYWDAGYTFWEGDKTSSNHSLSFAPVFVYEFAGDTIRPYIEAGIGVAAFAHTELEDNDLGSSFQFEDRLGLGVRFAEQEIGVRALHYSNAGLKQPNDGVEAYTLHYRLSF</sequence>
<evidence type="ECO:0000256" key="2">
    <source>
        <dbReference type="PIRSR" id="PIRSR029681-2"/>
    </source>
</evidence>
<comment type="caution">
    <text evidence="4">The sequence shown here is derived from an EMBL/GenBank/DDBJ whole genome shotgun (WGS) entry which is preliminary data.</text>
</comment>
<proteinExistence type="predicted"/>
<dbReference type="PIRSF" id="PIRSF029681">
    <property type="entry name" value="PagL"/>
    <property type="match status" value="1"/>
</dbReference>
<evidence type="ECO:0008006" key="6">
    <source>
        <dbReference type="Google" id="ProtNLM"/>
    </source>
</evidence>
<dbReference type="AlphaFoldDB" id="A0A0A1YKS5"/>
<evidence type="ECO:0000256" key="1">
    <source>
        <dbReference type="PIRSR" id="PIRSR029681-1"/>
    </source>
</evidence>
<dbReference type="OrthoDB" id="9797122at2"/>
<dbReference type="Pfam" id="PF09411">
    <property type="entry name" value="PagL"/>
    <property type="match status" value="1"/>
</dbReference>
<organism evidence="4 5">
    <name type="scientific">Pseudomonas taeanensis MS-3</name>
    <dbReference type="NCBI Taxonomy" id="1395571"/>
    <lineage>
        <taxon>Bacteria</taxon>
        <taxon>Pseudomonadati</taxon>
        <taxon>Pseudomonadota</taxon>
        <taxon>Gammaproteobacteria</taxon>
        <taxon>Pseudomonadales</taxon>
        <taxon>Pseudomonadaceae</taxon>
        <taxon>Pseudomonas</taxon>
    </lineage>
</organism>
<feature type="active site" description="Charge relay system" evidence="1">
    <location>
        <position position="147"/>
    </location>
</feature>
<dbReference type="InterPro" id="IPR011250">
    <property type="entry name" value="OMP/PagP_B-barrel"/>
</dbReference>
<feature type="signal peptide" evidence="3">
    <location>
        <begin position="1"/>
        <end position="21"/>
    </location>
</feature>
<accession>A0A0A1YKS5</accession>
<dbReference type="RefSeq" id="WP_025164802.1">
    <property type="nucleotide sequence ID" value="NZ_AWSQ01000002.1"/>
</dbReference>
<feature type="site" description="Critical for activity" evidence="2">
    <location>
        <position position="148"/>
    </location>
</feature>
<feature type="chain" id="PRO_5001995889" description="Lipid A deacylase" evidence="3">
    <location>
        <begin position="22"/>
        <end position="169"/>
    </location>
</feature>
<keyword evidence="3" id="KW-0732">Signal</keyword>
<dbReference type="Gene3D" id="2.40.160.20">
    <property type="match status" value="1"/>
</dbReference>
<gene>
    <name evidence="4" type="ORF">TMS3_0108535</name>
</gene>
<dbReference type="eggNOG" id="COG3637">
    <property type="taxonomic scope" value="Bacteria"/>
</dbReference>
<dbReference type="STRING" id="1395571.TMS3_0108535"/>
<protein>
    <recommendedName>
        <fullName evidence="6">Lipid A deacylase</fullName>
    </recommendedName>
</protein>
<feature type="active site" description="Charge relay system" evidence="1">
    <location>
        <position position="145"/>
    </location>
</feature>
<dbReference type="SUPFAM" id="SSF56925">
    <property type="entry name" value="OMPA-like"/>
    <property type="match status" value="1"/>
</dbReference>
<name>A0A0A1YKS5_9PSED</name>
<feature type="active site" description="Charge relay system" evidence="1">
    <location>
        <position position="159"/>
    </location>
</feature>
<evidence type="ECO:0000256" key="3">
    <source>
        <dbReference type="SAM" id="SignalP"/>
    </source>
</evidence>
<evidence type="ECO:0000313" key="4">
    <source>
        <dbReference type="EMBL" id="KFX69558.1"/>
    </source>
</evidence>
<keyword evidence="5" id="KW-1185">Reference proteome</keyword>
<dbReference type="Proteomes" id="UP000030063">
    <property type="component" value="Unassembled WGS sequence"/>
</dbReference>
<evidence type="ECO:0000313" key="5">
    <source>
        <dbReference type="Proteomes" id="UP000030063"/>
    </source>
</evidence>
<dbReference type="EMBL" id="AWSQ01000002">
    <property type="protein sequence ID" value="KFX69558.1"/>
    <property type="molecule type" value="Genomic_DNA"/>
</dbReference>